<dbReference type="EMBL" id="JACHHH010000013">
    <property type="protein sequence ID" value="MBB6042194.1"/>
    <property type="molecule type" value="Genomic_DNA"/>
</dbReference>
<reference evidence="2 3" key="1">
    <citation type="submission" date="2020-08" db="EMBL/GenBank/DDBJ databases">
        <title>Genomic Encyclopedia of Type Strains, Phase IV (KMG-IV): sequencing the most valuable type-strain genomes for metagenomic binning, comparative biology and taxonomic classification.</title>
        <authorList>
            <person name="Goeker M."/>
        </authorList>
    </citation>
    <scope>NUCLEOTIDE SEQUENCE [LARGE SCALE GENOMIC DNA]</scope>
    <source>
        <strain evidence="2 3">DSM 17245</strain>
    </source>
</reference>
<sequence length="42" mass="4938">MKEIMAENRHFREKSRKKQEKKAGLSLGNLLDKSCFSIRETV</sequence>
<dbReference type="GeneID" id="85015974"/>
<dbReference type="Proteomes" id="UP000522163">
    <property type="component" value="Unassembled WGS sequence"/>
</dbReference>
<gene>
    <name evidence="2" type="ORF">HNQ46_002190</name>
</gene>
<feature type="compositionally biased region" description="Basic and acidic residues" evidence="1">
    <location>
        <begin position="1"/>
        <end position="10"/>
    </location>
</feature>
<protein>
    <submittedName>
        <fullName evidence="2">Uncharacterized protein</fullName>
    </submittedName>
</protein>
<dbReference type="RefSeq" id="WP_279287720.1">
    <property type="nucleotide sequence ID" value="NZ_CAUQUA010000015.1"/>
</dbReference>
<feature type="compositionally biased region" description="Basic residues" evidence="1">
    <location>
        <begin position="11"/>
        <end position="20"/>
    </location>
</feature>
<proteinExistence type="predicted"/>
<evidence type="ECO:0000313" key="3">
    <source>
        <dbReference type="Proteomes" id="UP000522163"/>
    </source>
</evidence>
<evidence type="ECO:0000256" key="1">
    <source>
        <dbReference type="SAM" id="MobiDB-lite"/>
    </source>
</evidence>
<accession>A0A7W9SHC2</accession>
<dbReference type="AlphaFoldDB" id="A0A7W9SHC2"/>
<evidence type="ECO:0000313" key="2">
    <source>
        <dbReference type="EMBL" id="MBB6042194.1"/>
    </source>
</evidence>
<name>A0A7W9SHC2_9FIRM</name>
<comment type="caution">
    <text evidence="2">The sequence shown here is derived from an EMBL/GenBank/DDBJ whole genome shotgun (WGS) entry which is preliminary data.</text>
</comment>
<organism evidence="2 3">
    <name type="scientific">Oribacterium sinus</name>
    <dbReference type="NCBI Taxonomy" id="237576"/>
    <lineage>
        <taxon>Bacteria</taxon>
        <taxon>Bacillati</taxon>
        <taxon>Bacillota</taxon>
        <taxon>Clostridia</taxon>
        <taxon>Lachnospirales</taxon>
        <taxon>Lachnospiraceae</taxon>
        <taxon>Oribacterium</taxon>
    </lineage>
</organism>
<feature type="region of interest" description="Disordered" evidence="1">
    <location>
        <begin position="1"/>
        <end position="23"/>
    </location>
</feature>